<comment type="caution">
    <text evidence="11">Lacks conserved residue(s) required for the propagation of feature annotation.</text>
</comment>
<dbReference type="InterPro" id="IPR045851">
    <property type="entry name" value="AMP-bd_C_sf"/>
</dbReference>
<dbReference type="Gene3D" id="3.90.180.10">
    <property type="entry name" value="Medium-chain alcohol dehydrogenases, catalytic domain"/>
    <property type="match status" value="1"/>
</dbReference>
<name>A0A450XBL7_9GAMM</name>
<dbReference type="UniPathway" id="UPA00094"/>
<dbReference type="EMBL" id="CAADFQ010000001">
    <property type="protein sequence ID" value="VFK26659.1"/>
    <property type="molecule type" value="Genomic_DNA"/>
</dbReference>
<evidence type="ECO:0000259" key="16">
    <source>
        <dbReference type="PROSITE" id="PS52019"/>
    </source>
</evidence>
<keyword evidence="5" id="KW-0597">Phosphoprotein</keyword>
<dbReference type="Pfam" id="PF02801">
    <property type="entry name" value="Ketoacyl-synt_C"/>
    <property type="match status" value="1"/>
</dbReference>
<dbReference type="SMART" id="SM00825">
    <property type="entry name" value="PKS_KS"/>
    <property type="match status" value="1"/>
</dbReference>
<keyword evidence="6 17" id="KW-0808">Transferase</keyword>
<dbReference type="Gene3D" id="3.10.129.110">
    <property type="entry name" value="Polyketide synthase dehydratase"/>
    <property type="match status" value="1"/>
</dbReference>
<dbReference type="InterPro" id="IPR014031">
    <property type="entry name" value="Ketoacyl_synth_C"/>
</dbReference>
<comment type="pathway">
    <text evidence="1">Lipid metabolism; fatty acid biosynthesis.</text>
</comment>
<keyword evidence="13" id="KW-1133">Transmembrane helix</keyword>
<dbReference type="Gene3D" id="3.30.300.30">
    <property type="match status" value="1"/>
</dbReference>
<dbReference type="Gene3D" id="3.40.50.720">
    <property type="entry name" value="NAD(P)-binding Rossmann-like Domain"/>
    <property type="match status" value="3"/>
</dbReference>
<protein>
    <submittedName>
        <fullName evidence="17">Acyl transferase domain-containing protein</fullName>
    </submittedName>
</protein>
<dbReference type="InterPro" id="IPR000873">
    <property type="entry name" value="AMP-dep_synth/lig_dom"/>
</dbReference>
<sequence>MNLPLMNLSPPTLSHTQPATLVELLQQQARNQPDKMAYTFLADGETEEASLTYAQLDRQARAIAARLGEFASPSERALLLYPAGLSFIAAFFGCLYAGVIAVPTYPPRRNRPDPRFWAIADDAQATVVLTTMEQLARDAESKASVRLANLHWLATDKVVMDDGAKTLAEEDWQRPMMDGDTLAFLQYTSGSTGNPKGVMVSHGNLLHNEEMIKQGFGYKAIQAVGWLPLFHDMGLIGNVLQPLYLGIPCILFSPVAFLQKPFRWLQAISRYRATSSGGPNFAYDLCVEKISARQRAELDLSCWKLAFSGAEPVRAETMARFSEAFASCGFAREAFYPTYGMAETTLFVSGRRTGEPVIYQAEKDALEQHRAVPARSEKDARQLVGCGRTDWLDQRVVIVEPESCVACKDEQIGEIWVSGGHVAKGYWDRIEETSRTFRAYLADGKDQGNGKGPFLRTGDLGFLRAGELFVTGRLKDMIIIHGRNYYPQDLELVVENSHQALTPNGCAAFSVEQEGEERLVIVQEVARTWLHRLEPEVVFDAIRQAILEQHELVIHAIVLLKPGRLPKTSSGKVQRRRCRQSFLAGELEALAKWQRPMAGRDQTTEVAEDGIGEPEPRPHHEQQMDMAPPASIPLVEGDKGTEKAITDWLVNKIAGITGLAPKSIDTSRPFAYWGLDSVAATGLSGELGDWLGQALPPTLVYDYPSIDALARYLSTGRESGKGVDSTSIALSASTPNIPDRPTTTDAIAIIGLGCRFPKARNPEEFWRILKNGVDAIRQVPASRWTPTEKAVPWGGFIDEVDQFDPAFFGISPREAETMDPQQRLVLEVAWESLEHAGIAPDSLAGSRTGVFMGISTNDYARQLPAMGSNLYFETGNAFCIAANRLSYLWDLRGPSKAIDTACSSSLVSVHNACQNLRQGECDLALAGGVNLMLAPGITESFTTSQLLSSEGRCKTFDAAADGYVRGEGCGIVVLKRLTDAHRDGDSILAVIQGSAVNQDGRTNGITAPNGPAQQMVIREALANAGVEASAIGYVEAHGTGTPLGDPIEFNSLQAILAPHRAPEQICYIGSVKTNIGHLEAAAGIAGLIKTVLVLQHQKIPPHLHLKTLSPHLDIGDAPLAIPTEPIPWSAKAPNAQRLAGVSSFGFGGTNAHIVLGEAPSVPRTGMANTNKDDTIHSGPPLHLLTLSAQNETALQALAGAYANHFGSHPETSLADASFTANTGRTHFRHRIALIAQSTEQAREGLSTASYTIGKASRTKPEIAFLFTGQGSQYRQMGRQLFDTEPRFRETLNRCDAILRTLNVPLLELLYNKGVDDDSLNQTIHTQPALFALEYALARLWQSWGITPDVVMGHSVGEYAAACIAGVFGLEDGLKLIAARGRLMQTLCEPGDMLALPVTESDAQALIAPFAGQLSLAAINGPSSVVVSGAPAAIVRLTATLAGKEIKGSPLSVSHAFHSGLMEPMLAEFEKVANTISYGAPDIPLCSNVTGQMATEEVMTPGYWVRHARQPVRFLETIETLHKNGIDAFLEVGPQPILLGLARQCLPGSQDNLIRLPSLRRGNDEGRDDWRQMLQSLGEWYVKGGSVDWRAFHRTGLEAPRKISLPTYPFQRQRYWVEEKSHRRPAHDRHAHPLLGQRLQLAGREVHFESYLDLPSVSWLADHRVFDRAVFPATGFLEMVLAAGTDIGSGAGPQCWVSPPLVKDVLFDQALMLPEEETTTVQTVLSPTDRGYRFQISSLDESHWQPHITGQLLMDPVDASEKAPPEPLDLVAWQKKCPTSLSVADHYRRCRERGLNYGPDFQGVTQLFHGDGVALARITLPESLEGQTTRENDPYHLHPALFHAALQVMLSVAPNSSDTETYLPVAMEEFQHHCPMGTDFWSLARVIRTDEKHVTCEVSLFDESCHPIADIKGLTAGRVGIDTLARHFKKQSDELYEVSWQSREFQAEESMAREDAGDWLLFADQSGVGQALAAQLTASGNTCVLVYAGEAFQEKGNNTWHIDPAEPGDFHRLLNDAFPPERSLRGVIHLWALDAPDPLELTSDALLDAQVLGCGSVLHLLQAGLQQNRLTKLWLITRNAVSVGAPGPLAIAQAPLWGLGRAIALEHPNTQCALMDLGPGGEAEPETWKILKEITARSSEQQIAFRGNSRYVARLVRYRESASASTSKEGLKIPRAPSYQLQIPRRGALEDLLLAPTVRHRPKAGEIEIRVRACGLNFRDVLNALDLYPGDPGPLGGECAGEVVTIGKEVKGFRIGDGVLAIAPGSLGEYVTVDARLAIAKPKALDFEEAATIPVVFLAAYYCLYRIANISTGTRILIHTSTGGVGQAAVQLAQLAGAQVFATARSHKWELLRSMGVEHIIDSRTLDFADRIMEITQGQGVDIVLNSLTSEGFIEKSLSVLKSGGRFLEISNVDVWQPEQVAQFRPDIAYSLIDLLQICLAQPGSIQAMFRELMPLFETGTLKPLSRRVFSITKAVDAFRYVQKAKYIGKVIITPSANTAKTDTTSLFRADATYLITDDPGGPGLEIANRMVERGAKHLVLTGRRRSSDEGRAALTRLEETGARVLVATADLCDWGKMLQLFQEIGVRMPPLKGVIHAAGLPDDGILPEQDMARFHTVMAPKLLGGWHLHTLTQPLSLDFFVCFSSASSLLGSKGQGNYAAANAFLDALAHHRHALGLPGLSINWGTWIREGGAATDTSESDQAHFMTMGIGTIDPEKGLAHLERLMRQPDPIQLGVFPMNWSGFFQQFPVLPAFFSELAPRQPSSSAGDAIRVKQRLEQATEEKYGQILEDFIRSGVGDALRIPTSQLDTQRPLNTMGLDSLMAVEFRNRIRSELDVDIPLTELMGGVSVLDLIKKIENRYVEAFATSPLPTGTATSSQEQLLAKLESGQLTDEEIEALFDEYARHGAN</sequence>
<dbReference type="SMART" id="SM00822">
    <property type="entry name" value="PKS_KR"/>
    <property type="match status" value="1"/>
</dbReference>
<dbReference type="CDD" id="cd00833">
    <property type="entry name" value="PKS"/>
    <property type="match status" value="1"/>
</dbReference>
<dbReference type="PROSITE" id="PS00455">
    <property type="entry name" value="AMP_BINDING"/>
    <property type="match status" value="1"/>
</dbReference>
<evidence type="ECO:0000256" key="11">
    <source>
        <dbReference type="PROSITE-ProRule" id="PRU01363"/>
    </source>
</evidence>
<dbReference type="GO" id="GO:0005737">
    <property type="term" value="C:cytoplasm"/>
    <property type="evidence" value="ECO:0007669"/>
    <property type="project" value="TreeGrafter"/>
</dbReference>
<feature type="region of interest" description="C-terminal hotdog fold" evidence="11">
    <location>
        <begin position="1777"/>
        <end position="1924"/>
    </location>
</feature>
<evidence type="ECO:0000256" key="1">
    <source>
        <dbReference type="ARBA" id="ARBA00005194"/>
    </source>
</evidence>
<dbReference type="InterPro" id="IPR020845">
    <property type="entry name" value="AMP-binding_CS"/>
</dbReference>
<dbReference type="GO" id="GO:0031177">
    <property type="term" value="F:phosphopantetheine binding"/>
    <property type="evidence" value="ECO:0007669"/>
    <property type="project" value="InterPro"/>
</dbReference>
<organism evidence="17">
    <name type="scientific">Candidatus Kentrum sp. MB</name>
    <dbReference type="NCBI Taxonomy" id="2138164"/>
    <lineage>
        <taxon>Bacteria</taxon>
        <taxon>Pseudomonadati</taxon>
        <taxon>Pseudomonadota</taxon>
        <taxon>Gammaproteobacteria</taxon>
        <taxon>Candidatus Kentrum</taxon>
    </lineage>
</organism>
<comment type="similarity">
    <text evidence="2">Belongs to the ATP-dependent AMP-binding enzyme family.</text>
</comment>
<evidence type="ECO:0000313" key="18">
    <source>
        <dbReference type="EMBL" id="VFK74587.1"/>
    </source>
</evidence>
<dbReference type="InterPro" id="IPR020843">
    <property type="entry name" value="ER"/>
</dbReference>
<dbReference type="SMART" id="SM00827">
    <property type="entry name" value="PKS_AT"/>
    <property type="match status" value="1"/>
</dbReference>
<dbReference type="InterPro" id="IPR016039">
    <property type="entry name" value="Thiolase-like"/>
</dbReference>
<dbReference type="FunFam" id="3.40.50.720:FF:000209">
    <property type="entry name" value="Polyketide synthase Pks12"/>
    <property type="match status" value="1"/>
</dbReference>
<dbReference type="SUPFAM" id="SSF56801">
    <property type="entry name" value="Acetyl-CoA synthetase-like"/>
    <property type="match status" value="1"/>
</dbReference>
<reference evidence="17" key="1">
    <citation type="submission" date="2019-02" db="EMBL/GenBank/DDBJ databases">
        <authorList>
            <person name="Gruber-Vodicka R. H."/>
            <person name="Seah K. B. B."/>
        </authorList>
    </citation>
    <scope>NUCLEOTIDE SEQUENCE</scope>
    <source>
        <strain evidence="18">BECK_BZ198</strain>
        <strain evidence="17">BECK_BZ199</strain>
    </source>
</reference>
<dbReference type="Pfam" id="PF08659">
    <property type="entry name" value="KR"/>
    <property type="match status" value="1"/>
</dbReference>
<feature type="compositionally biased region" description="Basic and acidic residues" evidence="12">
    <location>
        <begin position="614"/>
        <end position="623"/>
    </location>
</feature>
<dbReference type="GO" id="GO:0004312">
    <property type="term" value="F:fatty acid synthase activity"/>
    <property type="evidence" value="ECO:0007669"/>
    <property type="project" value="TreeGrafter"/>
</dbReference>
<dbReference type="GO" id="GO:0006633">
    <property type="term" value="P:fatty acid biosynthetic process"/>
    <property type="evidence" value="ECO:0007669"/>
    <property type="project" value="UniProtKB-UniPathway"/>
</dbReference>
<dbReference type="InterPro" id="IPR049900">
    <property type="entry name" value="PKS_mFAS_DH"/>
</dbReference>
<dbReference type="InterPro" id="IPR016036">
    <property type="entry name" value="Malonyl_transacylase_ACP-bd"/>
</dbReference>
<dbReference type="SUPFAM" id="SSF47336">
    <property type="entry name" value="ACP-like"/>
    <property type="match status" value="2"/>
</dbReference>
<gene>
    <name evidence="18" type="ORF">BECKMB1821H_GA0114242_10075</name>
    <name evidence="17" type="ORF">BECKMB1821I_GA0114274_100178</name>
</gene>
<dbReference type="InterPro" id="IPR057326">
    <property type="entry name" value="KR_dom"/>
</dbReference>
<dbReference type="Pfam" id="PF21394">
    <property type="entry name" value="Beta-ketacyl_N"/>
    <property type="match status" value="1"/>
</dbReference>
<dbReference type="GO" id="GO:0071770">
    <property type="term" value="P:DIM/DIP cell wall layer assembly"/>
    <property type="evidence" value="ECO:0007669"/>
    <property type="project" value="TreeGrafter"/>
</dbReference>
<feature type="domain" description="Carrier" evidence="14">
    <location>
        <begin position="640"/>
        <end position="717"/>
    </location>
</feature>
<dbReference type="Pfam" id="PF00501">
    <property type="entry name" value="AMP-binding"/>
    <property type="match status" value="1"/>
</dbReference>
<dbReference type="Gene3D" id="3.30.70.3290">
    <property type="match status" value="1"/>
</dbReference>
<dbReference type="InterPro" id="IPR036736">
    <property type="entry name" value="ACP-like_sf"/>
</dbReference>
<dbReference type="PANTHER" id="PTHR43775:SF37">
    <property type="entry name" value="SI:DKEY-61P9.11"/>
    <property type="match status" value="1"/>
</dbReference>
<evidence type="ECO:0000256" key="9">
    <source>
        <dbReference type="ARBA" id="ARBA00023268"/>
    </source>
</evidence>
<dbReference type="GO" id="GO:0016491">
    <property type="term" value="F:oxidoreductase activity"/>
    <property type="evidence" value="ECO:0007669"/>
    <property type="project" value="InterPro"/>
</dbReference>
<dbReference type="Pfam" id="PF13602">
    <property type="entry name" value="ADH_zinc_N_2"/>
    <property type="match status" value="1"/>
</dbReference>
<dbReference type="InterPro" id="IPR018201">
    <property type="entry name" value="Ketoacyl_synth_AS"/>
</dbReference>
<dbReference type="SMART" id="SM00826">
    <property type="entry name" value="PKS_DH"/>
    <property type="match status" value="1"/>
</dbReference>
<dbReference type="InterPro" id="IPR020806">
    <property type="entry name" value="PKS_PP-bd"/>
</dbReference>
<dbReference type="FunFam" id="3.40.47.10:FF:000019">
    <property type="entry name" value="Polyketide synthase type I"/>
    <property type="match status" value="1"/>
</dbReference>
<dbReference type="Pfam" id="PF14765">
    <property type="entry name" value="PS-DH"/>
    <property type="match status" value="1"/>
</dbReference>
<evidence type="ECO:0000256" key="6">
    <source>
        <dbReference type="ARBA" id="ARBA00022679"/>
    </source>
</evidence>
<dbReference type="SUPFAM" id="SSF53901">
    <property type="entry name" value="Thiolase-like"/>
    <property type="match status" value="1"/>
</dbReference>
<dbReference type="Pfam" id="PF23024">
    <property type="entry name" value="AMP-dom_DIP2-like"/>
    <property type="match status" value="1"/>
</dbReference>
<keyword evidence="8" id="KW-0443">Lipid metabolism</keyword>
<dbReference type="Pfam" id="PF21089">
    <property type="entry name" value="PKS_DH_N"/>
    <property type="match status" value="1"/>
</dbReference>
<dbReference type="Pfam" id="PF22621">
    <property type="entry name" value="CurL-like_PKS_C"/>
    <property type="match status" value="1"/>
</dbReference>
<dbReference type="Pfam" id="PF00109">
    <property type="entry name" value="ketoacyl-synt"/>
    <property type="match status" value="1"/>
</dbReference>
<dbReference type="InterPro" id="IPR014030">
    <property type="entry name" value="Ketoacyl_synth_N"/>
</dbReference>
<dbReference type="InterPro" id="IPR013154">
    <property type="entry name" value="ADH-like_N"/>
</dbReference>
<evidence type="ECO:0000256" key="2">
    <source>
        <dbReference type="ARBA" id="ARBA00006432"/>
    </source>
</evidence>
<feature type="domain" description="Ketosynthase family 3 (KS3)" evidence="15">
    <location>
        <begin position="744"/>
        <end position="1157"/>
    </location>
</feature>
<dbReference type="Gene3D" id="3.40.366.10">
    <property type="entry name" value="Malonyl-Coenzyme A Acyl Carrier Protein, domain 2"/>
    <property type="match status" value="1"/>
</dbReference>
<evidence type="ECO:0000313" key="17">
    <source>
        <dbReference type="EMBL" id="VFK26659.1"/>
    </source>
</evidence>
<evidence type="ECO:0000256" key="5">
    <source>
        <dbReference type="ARBA" id="ARBA00022553"/>
    </source>
</evidence>
<dbReference type="InterPro" id="IPR049490">
    <property type="entry name" value="C883_1060-like_KR_N"/>
</dbReference>
<dbReference type="Pfam" id="PF00698">
    <property type="entry name" value="Acyl_transf_1"/>
    <property type="match status" value="1"/>
</dbReference>
<dbReference type="SUPFAM" id="SSF55048">
    <property type="entry name" value="Probable ACP-binding domain of malonyl-CoA ACP transacylase"/>
    <property type="match status" value="1"/>
</dbReference>
<dbReference type="InterPro" id="IPR040097">
    <property type="entry name" value="FAAL/FAAC"/>
</dbReference>
<dbReference type="FunFam" id="3.40.366.10:FF:000002">
    <property type="entry name" value="Probable polyketide synthase 2"/>
    <property type="match status" value="1"/>
</dbReference>
<evidence type="ECO:0000256" key="7">
    <source>
        <dbReference type="ARBA" id="ARBA00022832"/>
    </source>
</evidence>
<dbReference type="InterPro" id="IPR050091">
    <property type="entry name" value="PKS_NRPS_Biosynth_Enz"/>
</dbReference>
<dbReference type="EMBL" id="CAADGH010000007">
    <property type="protein sequence ID" value="VFK74587.1"/>
    <property type="molecule type" value="Genomic_DNA"/>
</dbReference>
<evidence type="ECO:0000256" key="4">
    <source>
        <dbReference type="ARBA" id="ARBA00022450"/>
    </source>
</evidence>
<dbReference type="InterPro" id="IPR001227">
    <property type="entry name" value="Ac_transferase_dom_sf"/>
</dbReference>
<evidence type="ECO:0000256" key="12">
    <source>
        <dbReference type="SAM" id="MobiDB-lite"/>
    </source>
</evidence>
<dbReference type="Pfam" id="PF00550">
    <property type="entry name" value="PP-binding"/>
    <property type="match status" value="2"/>
</dbReference>
<dbReference type="PROSITE" id="PS00606">
    <property type="entry name" value="KS3_1"/>
    <property type="match status" value="1"/>
</dbReference>
<dbReference type="Gene3D" id="3.40.47.10">
    <property type="match status" value="1"/>
</dbReference>
<dbReference type="SUPFAM" id="SSF51735">
    <property type="entry name" value="NAD(P)-binding Rossmann-fold domains"/>
    <property type="match status" value="3"/>
</dbReference>
<comment type="function">
    <text evidence="10">Involved in production of the polyketide antibiotic thailandamide.</text>
</comment>
<dbReference type="SMART" id="SM00823">
    <property type="entry name" value="PKS_PP"/>
    <property type="match status" value="2"/>
</dbReference>
<dbReference type="FunFam" id="3.40.50.12780:FF:000013">
    <property type="entry name" value="Long-chain-fatty-acid--AMP ligase FadD32"/>
    <property type="match status" value="1"/>
</dbReference>
<feature type="region of interest" description="N-terminal hotdog fold" evidence="11">
    <location>
        <begin position="1631"/>
        <end position="1758"/>
    </location>
</feature>
<dbReference type="CDD" id="cd08955">
    <property type="entry name" value="KR_2_FAS_SDR_x"/>
    <property type="match status" value="1"/>
</dbReference>
<keyword evidence="13" id="KW-0812">Transmembrane</keyword>
<dbReference type="PROSITE" id="PS52019">
    <property type="entry name" value="PKS_MFAS_DH"/>
    <property type="match status" value="1"/>
</dbReference>
<dbReference type="InterPro" id="IPR013968">
    <property type="entry name" value="PKS_KR"/>
</dbReference>
<feature type="transmembrane region" description="Helical" evidence="13">
    <location>
        <begin position="78"/>
        <end position="102"/>
    </location>
</feature>
<dbReference type="InterPro" id="IPR025110">
    <property type="entry name" value="AMP-bd_C"/>
</dbReference>
<dbReference type="InterPro" id="IPR014043">
    <property type="entry name" value="Acyl_transferase_dom"/>
</dbReference>
<accession>A0A450XBL7</accession>
<evidence type="ECO:0000256" key="3">
    <source>
        <dbReference type="ARBA" id="ARBA00006484"/>
    </source>
</evidence>
<evidence type="ECO:0000256" key="8">
    <source>
        <dbReference type="ARBA" id="ARBA00023098"/>
    </source>
</evidence>
<dbReference type="PROSITE" id="PS52004">
    <property type="entry name" value="KS3_2"/>
    <property type="match status" value="1"/>
</dbReference>
<dbReference type="InterPro" id="IPR020841">
    <property type="entry name" value="PKS_Beta-ketoAc_synthase_dom"/>
</dbReference>
<dbReference type="InterPro" id="IPR009081">
    <property type="entry name" value="PP-bd_ACP"/>
</dbReference>
<dbReference type="InterPro" id="IPR042104">
    <property type="entry name" value="PKS_dehydratase_sf"/>
</dbReference>
<dbReference type="SMART" id="SM00829">
    <property type="entry name" value="PKS_ER"/>
    <property type="match status" value="1"/>
</dbReference>
<keyword evidence="7" id="KW-0276">Fatty acid metabolism</keyword>
<dbReference type="InterPro" id="IPR016035">
    <property type="entry name" value="Acyl_Trfase/lysoPLipase"/>
</dbReference>
<dbReference type="Gene3D" id="3.40.50.12780">
    <property type="entry name" value="N-terminal domain of ligase-like"/>
    <property type="match status" value="1"/>
</dbReference>
<feature type="domain" description="Carrier" evidence="14">
    <location>
        <begin position="2779"/>
        <end position="2861"/>
    </location>
</feature>
<dbReference type="Gene3D" id="1.10.1200.10">
    <property type="entry name" value="ACP-like"/>
    <property type="match status" value="2"/>
</dbReference>
<dbReference type="Pfam" id="PF08240">
    <property type="entry name" value="ADH_N"/>
    <property type="match status" value="1"/>
</dbReference>
<dbReference type="InterPro" id="IPR011032">
    <property type="entry name" value="GroES-like_sf"/>
</dbReference>
<keyword evidence="4" id="KW-0596">Phosphopantetheine</keyword>
<comment type="similarity">
    <text evidence="3">Belongs to the short-chain dehydrogenases/reductases (SDR) family.</text>
</comment>
<feature type="domain" description="PKS/mFAS DH" evidence="16">
    <location>
        <begin position="1631"/>
        <end position="1924"/>
    </location>
</feature>
<evidence type="ECO:0000259" key="14">
    <source>
        <dbReference type="PROSITE" id="PS50075"/>
    </source>
</evidence>
<dbReference type="PANTHER" id="PTHR43775">
    <property type="entry name" value="FATTY ACID SYNTHASE"/>
    <property type="match status" value="1"/>
</dbReference>
<dbReference type="InterPro" id="IPR049551">
    <property type="entry name" value="PKS_DH_C"/>
</dbReference>
<evidence type="ECO:0000259" key="15">
    <source>
        <dbReference type="PROSITE" id="PS52004"/>
    </source>
</evidence>
<dbReference type="InterPro" id="IPR036291">
    <property type="entry name" value="NAD(P)-bd_dom_sf"/>
</dbReference>
<dbReference type="CDD" id="cd05195">
    <property type="entry name" value="enoyl_red"/>
    <property type="match status" value="1"/>
</dbReference>
<dbReference type="SUPFAM" id="SSF50129">
    <property type="entry name" value="GroES-like"/>
    <property type="match status" value="1"/>
</dbReference>
<dbReference type="SUPFAM" id="SSF52151">
    <property type="entry name" value="FabD/lysophospholipase-like"/>
    <property type="match status" value="1"/>
</dbReference>
<dbReference type="SMART" id="SM01294">
    <property type="entry name" value="PKS_PP_betabranch"/>
    <property type="match status" value="1"/>
</dbReference>
<proteinExistence type="inferred from homology"/>
<feature type="region of interest" description="Disordered" evidence="12">
    <location>
        <begin position="598"/>
        <end position="624"/>
    </location>
</feature>
<dbReference type="PROSITE" id="PS50075">
    <property type="entry name" value="CARRIER"/>
    <property type="match status" value="2"/>
</dbReference>
<dbReference type="InterPro" id="IPR049552">
    <property type="entry name" value="PKS_DH_N"/>
</dbReference>
<dbReference type="CDD" id="cd05931">
    <property type="entry name" value="FAAL"/>
    <property type="match status" value="1"/>
</dbReference>
<keyword evidence="9" id="KW-0511">Multifunctional enzyme</keyword>
<keyword evidence="13" id="KW-0472">Membrane</keyword>
<dbReference type="InterPro" id="IPR042099">
    <property type="entry name" value="ANL_N_sf"/>
</dbReference>
<dbReference type="InterPro" id="IPR020807">
    <property type="entry name" value="PKS_DH"/>
</dbReference>
<dbReference type="GO" id="GO:0004315">
    <property type="term" value="F:3-oxoacyl-[acyl-carrier-protein] synthase activity"/>
    <property type="evidence" value="ECO:0007669"/>
    <property type="project" value="InterPro"/>
</dbReference>
<dbReference type="GO" id="GO:0005886">
    <property type="term" value="C:plasma membrane"/>
    <property type="evidence" value="ECO:0007669"/>
    <property type="project" value="TreeGrafter"/>
</dbReference>
<evidence type="ECO:0000256" key="13">
    <source>
        <dbReference type="SAM" id="Phobius"/>
    </source>
</evidence>
<evidence type="ECO:0000256" key="10">
    <source>
        <dbReference type="ARBA" id="ARBA00054155"/>
    </source>
</evidence>